<accession>A0A6G1F218</accession>
<protein>
    <submittedName>
        <fullName evidence="1">Uncharacterized protein</fullName>
    </submittedName>
</protein>
<dbReference type="OrthoDB" id="626900at2759"/>
<dbReference type="Proteomes" id="UP000479710">
    <property type="component" value="Unassembled WGS sequence"/>
</dbReference>
<keyword evidence="2" id="KW-1185">Reference proteome</keyword>
<comment type="caution">
    <text evidence="1">The sequence shown here is derived from an EMBL/GenBank/DDBJ whole genome shotgun (WGS) entry which is preliminary data.</text>
</comment>
<dbReference type="EMBL" id="SPHZ02000002">
    <property type="protein sequence ID" value="KAF0930921.1"/>
    <property type="molecule type" value="Genomic_DNA"/>
</dbReference>
<proteinExistence type="predicted"/>
<sequence length="75" mass="8626">MATKARYDNKLAPRHFISGDMVLWHALSPGKLQKKWEGPFVVTRAGVNGAYRLEELDSTPLPHPWNTKALKKYYE</sequence>
<gene>
    <name evidence="1" type="ORF">E2562_037133</name>
</gene>
<organism evidence="1 2">
    <name type="scientific">Oryza meyeriana var. granulata</name>
    <dbReference type="NCBI Taxonomy" id="110450"/>
    <lineage>
        <taxon>Eukaryota</taxon>
        <taxon>Viridiplantae</taxon>
        <taxon>Streptophyta</taxon>
        <taxon>Embryophyta</taxon>
        <taxon>Tracheophyta</taxon>
        <taxon>Spermatophyta</taxon>
        <taxon>Magnoliopsida</taxon>
        <taxon>Liliopsida</taxon>
        <taxon>Poales</taxon>
        <taxon>Poaceae</taxon>
        <taxon>BOP clade</taxon>
        <taxon>Oryzoideae</taxon>
        <taxon>Oryzeae</taxon>
        <taxon>Oryzinae</taxon>
        <taxon>Oryza</taxon>
        <taxon>Oryza meyeriana</taxon>
    </lineage>
</organism>
<evidence type="ECO:0000313" key="2">
    <source>
        <dbReference type="Proteomes" id="UP000479710"/>
    </source>
</evidence>
<evidence type="ECO:0000313" key="1">
    <source>
        <dbReference type="EMBL" id="KAF0930921.1"/>
    </source>
</evidence>
<name>A0A6G1F218_9ORYZ</name>
<reference evidence="1 2" key="1">
    <citation type="submission" date="2019-11" db="EMBL/GenBank/DDBJ databases">
        <title>Whole genome sequence of Oryza granulata.</title>
        <authorList>
            <person name="Li W."/>
        </authorList>
    </citation>
    <scope>NUCLEOTIDE SEQUENCE [LARGE SCALE GENOMIC DNA]</scope>
    <source>
        <strain evidence="2">cv. Menghai</strain>
        <tissue evidence="1">Leaf</tissue>
    </source>
</reference>
<dbReference type="AlphaFoldDB" id="A0A6G1F218"/>